<evidence type="ECO:0000313" key="3">
    <source>
        <dbReference type="EMBL" id="PRY60839.1"/>
    </source>
</evidence>
<proteinExistence type="predicted"/>
<organism evidence="3 4">
    <name type="scientific">Glycomyces artemisiae</name>
    <dbReference type="NCBI Taxonomy" id="1076443"/>
    <lineage>
        <taxon>Bacteria</taxon>
        <taxon>Bacillati</taxon>
        <taxon>Actinomycetota</taxon>
        <taxon>Actinomycetes</taxon>
        <taxon>Glycomycetales</taxon>
        <taxon>Glycomycetaceae</taxon>
        <taxon>Glycomyces</taxon>
    </lineage>
</organism>
<keyword evidence="2" id="KW-0732">Signal</keyword>
<sequence length="164" mass="16136">MRPMLSRAARIGCAAGLAAFALAACGDDDADATDEATTADGQFAAYTACLEEQGIDLPDDWSPFGEGGMPGGGNGGEMPSGAPTDMPSDMPTGEMPTGDMPTDMPSGGFGGGGGFGGFEAPDGVDEDDWTAATEACADELPQGGGMPGGQAPGQESATDETTEG</sequence>
<evidence type="ECO:0000256" key="1">
    <source>
        <dbReference type="SAM" id="MobiDB-lite"/>
    </source>
</evidence>
<protein>
    <recommendedName>
        <fullName evidence="5">PT repeat-containing protein</fullName>
    </recommendedName>
</protein>
<accession>A0A2T0USC3</accession>
<feature type="compositionally biased region" description="Gly residues" evidence="1">
    <location>
        <begin position="107"/>
        <end position="117"/>
    </location>
</feature>
<feature type="signal peptide" evidence="2">
    <location>
        <begin position="1"/>
        <end position="23"/>
    </location>
</feature>
<feature type="chain" id="PRO_5039540578" description="PT repeat-containing protein" evidence="2">
    <location>
        <begin position="24"/>
        <end position="164"/>
    </location>
</feature>
<evidence type="ECO:0000256" key="2">
    <source>
        <dbReference type="SAM" id="SignalP"/>
    </source>
</evidence>
<name>A0A2T0USC3_9ACTN</name>
<keyword evidence="4" id="KW-1185">Reference proteome</keyword>
<feature type="region of interest" description="Disordered" evidence="1">
    <location>
        <begin position="60"/>
        <end position="164"/>
    </location>
</feature>
<feature type="compositionally biased region" description="Gly residues" evidence="1">
    <location>
        <begin position="65"/>
        <end position="78"/>
    </location>
</feature>
<feature type="compositionally biased region" description="Gly residues" evidence="1">
    <location>
        <begin position="142"/>
        <end position="151"/>
    </location>
</feature>
<evidence type="ECO:0008006" key="5">
    <source>
        <dbReference type="Google" id="ProtNLM"/>
    </source>
</evidence>
<dbReference type="AlphaFoldDB" id="A0A2T0USC3"/>
<dbReference type="PROSITE" id="PS51257">
    <property type="entry name" value="PROKAR_LIPOPROTEIN"/>
    <property type="match status" value="1"/>
</dbReference>
<evidence type="ECO:0000313" key="4">
    <source>
        <dbReference type="Proteomes" id="UP000238176"/>
    </source>
</evidence>
<reference evidence="3 4" key="1">
    <citation type="submission" date="2018-03" db="EMBL/GenBank/DDBJ databases">
        <title>Genomic Encyclopedia of Type Strains, Phase III (KMG-III): the genomes of soil and plant-associated and newly described type strains.</title>
        <authorList>
            <person name="Whitman W."/>
        </authorList>
    </citation>
    <scope>NUCLEOTIDE SEQUENCE [LARGE SCALE GENOMIC DNA]</scope>
    <source>
        <strain evidence="3 4">CGMCC 4.7067</strain>
    </source>
</reference>
<dbReference type="Proteomes" id="UP000238176">
    <property type="component" value="Unassembled WGS sequence"/>
</dbReference>
<dbReference type="EMBL" id="PVTJ01000002">
    <property type="protein sequence ID" value="PRY60839.1"/>
    <property type="molecule type" value="Genomic_DNA"/>
</dbReference>
<dbReference type="RefSeq" id="WP_146147992.1">
    <property type="nucleotide sequence ID" value="NZ_PVTJ01000002.1"/>
</dbReference>
<gene>
    <name evidence="3" type="ORF">B0I28_102451</name>
</gene>
<comment type="caution">
    <text evidence="3">The sequence shown here is derived from an EMBL/GenBank/DDBJ whole genome shotgun (WGS) entry which is preliminary data.</text>
</comment>